<dbReference type="PANTHER" id="PTHR45784:SF3">
    <property type="entry name" value="C-TYPE LECTIN DOMAIN FAMILY 4 MEMBER K-LIKE-RELATED"/>
    <property type="match status" value="1"/>
</dbReference>
<reference evidence="2" key="1">
    <citation type="submission" date="2024-04" db="EMBL/GenBank/DDBJ databases">
        <title>Salinicola lusitanus LLJ914,a marine bacterium isolated from the Okinawa Trough.</title>
        <authorList>
            <person name="Li J."/>
        </authorList>
    </citation>
    <scope>NUCLEOTIDE SEQUENCE [LARGE SCALE GENOMIC DNA]</scope>
</reference>
<proteinExistence type="predicted"/>
<dbReference type="InterPro" id="IPR016187">
    <property type="entry name" value="CTDL_fold"/>
</dbReference>
<dbReference type="SUPFAM" id="SSF56436">
    <property type="entry name" value="C-type lectin-like"/>
    <property type="match status" value="2"/>
</dbReference>
<accession>A0AAW0MQD1</accession>
<gene>
    <name evidence="1" type="ORF">WMY93_030855</name>
</gene>
<organism evidence="1 2">
    <name type="scientific">Mugilogobius chulae</name>
    <name type="common">yellowstripe goby</name>
    <dbReference type="NCBI Taxonomy" id="88201"/>
    <lineage>
        <taxon>Eukaryota</taxon>
        <taxon>Metazoa</taxon>
        <taxon>Chordata</taxon>
        <taxon>Craniata</taxon>
        <taxon>Vertebrata</taxon>
        <taxon>Euteleostomi</taxon>
        <taxon>Actinopterygii</taxon>
        <taxon>Neopterygii</taxon>
        <taxon>Teleostei</taxon>
        <taxon>Neoteleostei</taxon>
        <taxon>Acanthomorphata</taxon>
        <taxon>Gobiaria</taxon>
        <taxon>Gobiiformes</taxon>
        <taxon>Gobioidei</taxon>
        <taxon>Gobiidae</taxon>
        <taxon>Gobionellinae</taxon>
        <taxon>Mugilogobius</taxon>
    </lineage>
</organism>
<comment type="caution">
    <text evidence="1">The sequence shown here is derived from an EMBL/GenBank/DDBJ whole genome shotgun (WGS) entry which is preliminary data.</text>
</comment>
<dbReference type="EMBL" id="JBBPFD010000432">
    <property type="protein sequence ID" value="KAK7878921.1"/>
    <property type="molecule type" value="Genomic_DNA"/>
</dbReference>
<dbReference type="PANTHER" id="PTHR45784">
    <property type="entry name" value="C-TYPE LECTIN DOMAIN FAMILY 20 MEMBER A-RELATED"/>
    <property type="match status" value="1"/>
</dbReference>
<dbReference type="AlphaFoldDB" id="A0AAW0MQD1"/>
<evidence type="ECO:0000313" key="1">
    <source>
        <dbReference type="EMBL" id="KAK7878921.1"/>
    </source>
</evidence>
<dbReference type="Proteomes" id="UP001460270">
    <property type="component" value="Unassembled WGS sequence"/>
</dbReference>
<keyword evidence="2" id="KW-1185">Reference proteome</keyword>
<evidence type="ECO:0008006" key="3">
    <source>
        <dbReference type="Google" id="ProtNLM"/>
    </source>
</evidence>
<sequence length="120" mass="14032">MNWFDAQQYCREHYTDLATVSSLEDLMRLEEPANSLKTSRLEPWAYQSWAMTNLITLHHTIGVYPSCLDCGRMLAVKEQSSQLGTKKYTMIETGMNWTQAQSYCRQHYTDLAVIEMRLKQ</sequence>
<dbReference type="InterPro" id="IPR016186">
    <property type="entry name" value="C-type_lectin-like/link_sf"/>
</dbReference>
<evidence type="ECO:0000313" key="2">
    <source>
        <dbReference type="Proteomes" id="UP001460270"/>
    </source>
</evidence>
<dbReference type="Gene3D" id="3.10.100.10">
    <property type="entry name" value="Mannose-Binding Protein A, subunit A"/>
    <property type="match status" value="1"/>
</dbReference>
<name>A0AAW0MQD1_9GOBI</name>
<protein>
    <recommendedName>
        <fullName evidence="3">C-type lectin domain-containing protein</fullName>
    </recommendedName>
</protein>